<dbReference type="EMBL" id="LFRF01000001">
    <property type="protein sequence ID" value="KND95215.1"/>
    <property type="molecule type" value="Genomic_DNA"/>
</dbReference>
<dbReference type="AlphaFoldDB" id="A0A0L0NNC4"/>
<gene>
    <name evidence="2" type="ORF">TOPH_00365</name>
</gene>
<feature type="compositionally biased region" description="Polar residues" evidence="1">
    <location>
        <begin position="1"/>
        <end position="12"/>
    </location>
</feature>
<feature type="compositionally biased region" description="Basic and acidic residues" evidence="1">
    <location>
        <begin position="16"/>
        <end position="41"/>
    </location>
</feature>
<organism evidence="2 3">
    <name type="scientific">Tolypocladium ophioglossoides (strain CBS 100239)</name>
    <name type="common">Snaketongue truffleclub</name>
    <name type="synonym">Elaphocordyceps ophioglossoides</name>
    <dbReference type="NCBI Taxonomy" id="1163406"/>
    <lineage>
        <taxon>Eukaryota</taxon>
        <taxon>Fungi</taxon>
        <taxon>Dikarya</taxon>
        <taxon>Ascomycota</taxon>
        <taxon>Pezizomycotina</taxon>
        <taxon>Sordariomycetes</taxon>
        <taxon>Hypocreomycetidae</taxon>
        <taxon>Hypocreales</taxon>
        <taxon>Ophiocordycipitaceae</taxon>
        <taxon>Tolypocladium</taxon>
    </lineage>
</organism>
<reference evidence="2 3" key="1">
    <citation type="journal article" date="2015" name="BMC Genomics">
        <title>The genome of the truffle-parasite Tolypocladium ophioglossoides and the evolution of antifungal peptaibiotics.</title>
        <authorList>
            <person name="Quandt C.A."/>
            <person name="Bushley K.E."/>
            <person name="Spatafora J.W."/>
        </authorList>
    </citation>
    <scope>NUCLEOTIDE SEQUENCE [LARGE SCALE GENOMIC DNA]</scope>
    <source>
        <strain evidence="2 3">CBS 100239</strain>
    </source>
</reference>
<feature type="region of interest" description="Disordered" evidence="1">
    <location>
        <begin position="124"/>
        <end position="161"/>
    </location>
</feature>
<proteinExistence type="predicted"/>
<name>A0A0L0NNC4_TOLOC</name>
<sequence length="219" mass="24034">MAWTTTPSSLFDSQEEQVRGDRISAKSRFDPRPQLSHRPEQQARSSSVEVGQRAPQPGYRELRPPPPGRRRPTKTLQARRRGKLGRPLRLGTELRHPPSLLPSCTPPQPTTTTITATTTAILHLTSSSPETATANLERQAPETCPPPPPFPPPPPPPSRNAAPFLRVARCWRSINHQKAAMLTNWFSQPAGGARSPTEDGRGADNDDDTQVMEPDQGNG</sequence>
<feature type="compositionally biased region" description="Pro residues" evidence="1">
    <location>
        <begin position="143"/>
        <end position="158"/>
    </location>
</feature>
<dbReference type="STRING" id="1163406.A0A0L0NNC4"/>
<feature type="region of interest" description="Disordered" evidence="1">
    <location>
        <begin position="1"/>
        <end position="112"/>
    </location>
</feature>
<evidence type="ECO:0000256" key="1">
    <source>
        <dbReference type="SAM" id="MobiDB-lite"/>
    </source>
</evidence>
<feature type="compositionally biased region" description="Low complexity" evidence="1">
    <location>
        <begin position="87"/>
        <end position="103"/>
    </location>
</feature>
<accession>A0A0L0NNC4</accession>
<feature type="compositionally biased region" description="Basic residues" evidence="1">
    <location>
        <begin position="68"/>
        <end position="86"/>
    </location>
</feature>
<protein>
    <submittedName>
        <fullName evidence="2">Uncharacterized protein</fullName>
    </submittedName>
</protein>
<comment type="caution">
    <text evidence="2">The sequence shown here is derived from an EMBL/GenBank/DDBJ whole genome shotgun (WGS) entry which is preliminary data.</text>
</comment>
<dbReference type="OrthoDB" id="14833at2759"/>
<dbReference type="Proteomes" id="UP000036947">
    <property type="component" value="Unassembled WGS sequence"/>
</dbReference>
<evidence type="ECO:0000313" key="3">
    <source>
        <dbReference type="Proteomes" id="UP000036947"/>
    </source>
</evidence>
<keyword evidence="3" id="KW-1185">Reference proteome</keyword>
<feature type="region of interest" description="Disordered" evidence="1">
    <location>
        <begin position="185"/>
        <end position="219"/>
    </location>
</feature>
<dbReference type="PRINTS" id="PR00049">
    <property type="entry name" value="WILMSTUMOUR"/>
</dbReference>
<evidence type="ECO:0000313" key="2">
    <source>
        <dbReference type="EMBL" id="KND95215.1"/>
    </source>
</evidence>